<comment type="cofactor">
    <cofactor evidence="1 9">
        <name>heme</name>
        <dbReference type="ChEBI" id="CHEBI:30413"/>
    </cofactor>
</comment>
<evidence type="ECO:0000256" key="6">
    <source>
        <dbReference type="ARBA" id="ARBA00023002"/>
    </source>
</evidence>
<reference evidence="11" key="2">
    <citation type="journal article" date="2022" name="Hortic Res">
        <title>The genome of Dioscorea zingiberensis sheds light on the biosynthesis, origin and evolution of the medicinally important diosgenin saponins.</title>
        <authorList>
            <person name="Li Y."/>
            <person name="Tan C."/>
            <person name="Li Z."/>
            <person name="Guo J."/>
            <person name="Li S."/>
            <person name="Chen X."/>
            <person name="Wang C."/>
            <person name="Dai X."/>
            <person name="Yang H."/>
            <person name="Song W."/>
            <person name="Hou L."/>
            <person name="Xu J."/>
            <person name="Tong Z."/>
            <person name="Xu A."/>
            <person name="Yuan X."/>
            <person name="Wang W."/>
            <person name="Yang Q."/>
            <person name="Chen L."/>
            <person name="Sun Z."/>
            <person name="Wang K."/>
            <person name="Pan B."/>
            <person name="Chen J."/>
            <person name="Bao Y."/>
            <person name="Liu F."/>
            <person name="Qi X."/>
            <person name="Gang D.R."/>
            <person name="Wen J."/>
            <person name="Li J."/>
        </authorList>
    </citation>
    <scope>NUCLEOTIDE SEQUENCE</scope>
    <source>
        <strain evidence="11">Dzin_1.0</strain>
    </source>
</reference>
<keyword evidence="6 10" id="KW-0560">Oxidoreductase</keyword>
<dbReference type="InterPro" id="IPR017972">
    <property type="entry name" value="Cyt_P450_CS"/>
</dbReference>
<dbReference type="GO" id="GO:0020037">
    <property type="term" value="F:heme binding"/>
    <property type="evidence" value="ECO:0007669"/>
    <property type="project" value="InterPro"/>
</dbReference>
<dbReference type="SUPFAM" id="SSF48264">
    <property type="entry name" value="Cytochrome P450"/>
    <property type="match status" value="1"/>
</dbReference>
<comment type="caution">
    <text evidence="11">The sequence shown here is derived from an EMBL/GenBank/DDBJ whole genome shotgun (WGS) entry which is preliminary data.</text>
</comment>
<dbReference type="EMBL" id="JAGGNH010000001">
    <property type="protein sequence ID" value="KAJ0985246.1"/>
    <property type="molecule type" value="Genomic_DNA"/>
</dbReference>
<evidence type="ECO:0000256" key="5">
    <source>
        <dbReference type="ARBA" id="ARBA00022857"/>
    </source>
</evidence>
<keyword evidence="7 9" id="KW-0408">Iron</keyword>
<dbReference type="Proteomes" id="UP001085076">
    <property type="component" value="Miscellaneous, Linkage group lg01"/>
</dbReference>
<evidence type="ECO:0000256" key="1">
    <source>
        <dbReference type="ARBA" id="ARBA00001971"/>
    </source>
</evidence>
<dbReference type="InterPro" id="IPR002401">
    <property type="entry name" value="Cyt_P450_E_grp-I"/>
</dbReference>
<dbReference type="PROSITE" id="PS00086">
    <property type="entry name" value="CYTOCHROME_P450"/>
    <property type="match status" value="1"/>
</dbReference>
<name>A0A9D5HQN5_9LILI</name>
<proteinExistence type="inferred from homology"/>
<evidence type="ECO:0000313" key="12">
    <source>
        <dbReference type="Proteomes" id="UP001085076"/>
    </source>
</evidence>
<keyword evidence="4 9" id="KW-0479">Metal-binding</keyword>
<keyword evidence="12" id="KW-1185">Reference proteome</keyword>
<keyword evidence="3 9" id="KW-0349">Heme</keyword>
<gene>
    <name evidence="11" type="ORF">J5N97_003602</name>
</gene>
<dbReference type="GO" id="GO:0016705">
    <property type="term" value="F:oxidoreductase activity, acting on paired donors, with incorporation or reduction of molecular oxygen"/>
    <property type="evidence" value="ECO:0007669"/>
    <property type="project" value="InterPro"/>
</dbReference>
<evidence type="ECO:0000256" key="3">
    <source>
        <dbReference type="ARBA" id="ARBA00022617"/>
    </source>
</evidence>
<dbReference type="InterPro" id="IPR001128">
    <property type="entry name" value="Cyt_P450"/>
</dbReference>
<dbReference type="PANTHER" id="PTHR47944">
    <property type="entry name" value="CYTOCHROME P450 98A9"/>
    <property type="match status" value="1"/>
</dbReference>
<dbReference type="PRINTS" id="PR00385">
    <property type="entry name" value="P450"/>
</dbReference>
<sequence>MHMLGTKALENWAHVRHTEMGRMIGVMLELSSRREPVMLAEMLNCAMANMIGVVILGKRVFESKGMESNEFKDMVVELMTCAGLVNVGDYLPALAWMDLQGIEGRMKKLHNKFDHILTKMVDDHTATAHQRIGNPDFLDVIMANRDHNSQDQSLSLSDDNIKGLLLNLFTAGTDTPSSTIEWAMAEMLQNQTIIKQAQSEMDRVIGRQRRLTESDIPNLPYLRAICKESFRKHPPTPLNIPRVSSEACEVNEYYIPQNTKLLVNIWAIGRDPEVWKDPLEFNPGRFSTGRAVRMDPRGSDFELIPFGAGRRMCVGARMGVVLVEYIVGVLLHSFHWECSEEIINMEEVFGLALQKKVPVSALVTPRLQPKAYVI</sequence>
<dbReference type="PRINTS" id="PR00463">
    <property type="entry name" value="EP450I"/>
</dbReference>
<dbReference type="Pfam" id="PF00067">
    <property type="entry name" value="p450"/>
    <property type="match status" value="1"/>
</dbReference>
<dbReference type="InterPro" id="IPR036396">
    <property type="entry name" value="Cyt_P450_sf"/>
</dbReference>
<keyword evidence="8 10" id="KW-0503">Monooxygenase</keyword>
<evidence type="ECO:0000256" key="10">
    <source>
        <dbReference type="RuleBase" id="RU000461"/>
    </source>
</evidence>
<evidence type="ECO:0000256" key="2">
    <source>
        <dbReference type="ARBA" id="ARBA00010617"/>
    </source>
</evidence>
<dbReference type="GO" id="GO:0005506">
    <property type="term" value="F:iron ion binding"/>
    <property type="evidence" value="ECO:0007669"/>
    <property type="project" value="InterPro"/>
</dbReference>
<evidence type="ECO:0000256" key="8">
    <source>
        <dbReference type="ARBA" id="ARBA00023033"/>
    </source>
</evidence>
<evidence type="ECO:0000256" key="9">
    <source>
        <dbReference type="PIRSR" id="PIRSR602401-1"/>
    </source>
</evidence>
<keyword evidence="5" id="KW-0521">NADP</keyword>
<feature type="binding site" description="axial binding residue" evidence="9">
    <location>
        <position position="313"/>
    </location>
    <ligand>
        <name>heme</name>
        <dbReference type="ChEBI" id="CHEBI:30413"/>
    </ligand>
    <ligandPart>
        <name>Fe</name>
        <dbReference type="ChEBI" id="CHEBI:18248"/>
    </ligandPart>
</feature>
<reference evidence="11" key="1">
    <citation type="submission" date="2021-03" db="EMBL/GenBank/DDBJ databases">
        <authorList>
            <person name="Li Z."/>
            <person name="Yang C."/>
        </authorList>
    </citation>
    <scope>NUCLEOTIDE SEQUENCE</scope>
    <source>
        <strain evidence="11">Dzin_1.0</strain>
        <tissue evidence="11">Leaf</tissue>
    </source>
</reference>
<accession>A0A9D5HQN5</accession>
<protein>
    <recommendedName>
        <fullName evidence="13">Flavonoid 3',5'-hydroxylase</fullName>
    </recommendedName>
</protein>
<dbReference type="PANTHER" id="PTHR47944:SF18">
    <property type="entry name" value="FLAVONOID 3'-MONOOXYGENASE"/>
    <property type="match status" value="1"/>
</dbReference>
<evidence type="ECO:0000256" key="4">
    <source>
        <dbReference type="ARBA" id="ARBA00022723"/>
    </source>
</evidence>
<dbReference type="Gene3D" id="1.10.630.10">
    <property type="entry name" value="Cytochrome P450"/>
    <property type="match status" value="1"/>
</dbReference>
<evidence type="ECO:0000313" key="11">
    <source>
        <dbReference type="EMBL" id="KAJ0985246.1"/>
    </source>
</evidence>
<dbReference type="OrthoDB" id="2789670at2759"/>
<dbReference type="AlphaFoldDB" id="A0A9D5HQN5"/>
<dbReference type="GO" id="GO:0004497">
    <property type="term" value="F:monooxygenase activity"/>
    <property type="evidence" value="ECO:0007669"/>
    <property type="project" value="UniProtKB-KW"/>
</dbReference>
<dbReference type="FunFam" id="1.10.630.10:FF:000126">
    <property type="entry name" value="Predicted protein"/>
    <property type="match status" value="1"/>
</dbReference>
<organism evidence="11 12">
    <name type="scientific">Dioscorea zingiberensis</name>
    <dbReference type="NCBI Taxonomy" id="325984"/>
    <lineage>
        <taxon>Eukaryota</taxon>
        <taxon>Viridiplantae</taxon>
        <taxon>Streptophyta</taxon>
        <taxon>Embryophyta</taxon>
        <taxon>Tracheophyta</taxon>
        <taxon>Spermatophyta</taxon>
        <taxon>Magnoliopsida</taxon>
        <taxon>Liliopsida</taxon>
        <taxon>Dioscoreales</taxon>
        <taxon>Dioscoreaceae</taxon>
        <taxon>Dioscorea</taxon>
    </lineage>
</organism>
<evidence type="ECO:0000256" key="7">
    <source>
        <dbReference type="ARBA" id="ARBA00023004"/>
    </source>
</evidence>
<evidence type="ECO:0008006" key="13">
    <source>
        <dbReference type="Google" id="ProtNLM"/>
    </source>
</evidence>
<comment type="similarity">
    <text evidence="2 10">Belongs to the cytochrome P450 family.</text>
</comment>